<name>A0A7G6TUH0_9BRAD</name>
<evidence type="ECO:0000256" key="3">
    <source>
        <dbReference type="ARBA" id="ARBA00023163"/>
    </source>
</evidence>
<dbReference type="PROSITE" id="PS01124">
    <property type="entry name" value="HTH_ARAC_FAMILY_2"/>
    <property type="match status" value="1"/>
</dbReference>
<reference evidence="6" key="1">
    <citation type="journal article" date="2020" name="Mol. Plant Microbe">
        <title>Rhizobial microsymbionts of the narrowly endemic Oxytropis species growing in Kamchatka are characterized by significant genetic diversity and possess a set of genes that are associated with T3SS and T6SS secretion systems and can affect the development of symbiosis.</title>
        <authorList>
            <person name="Safronova V."/>
            <person name="Guro P."/>
            <person name="Sazanova A."/>
            <person name="Kuznetsova I."/>
            <person name="Belimov A."/>
            <person name="Yakubov V."/>
            <person name="Chirak E."/>
            <person name="Afonin A."/>
            <person name="Gogolev Y."/>
            <person name="Andronov E."/>
            <person name="Tikhonovich I."/>
        </authorList>
    </citation>
    <scope>NUCLEOTIDE SEQUENCE [LARGE SCALE GENOMIC DNA]</scope>
    <source>
        <strain evidence="6">581</strain>
    </source>
</reference>
<dbReference type="SMART" id="SM00342">
    <property type="entry name" value="HTH_ARAC"/>
    <property type="match status" value="1"/>
</dbReference>
<dbReference type="InterPro" id="IPR018060">
    <property type="entry name" value="HTH_AraC"/>
</dbReference>
<evidence type="ECO:0000313" key="6">
    <source>
        <dbReference type="Proteomes" id="UP000515291"/>
    </source>
</evidence>
<protein>
    <submittedName>
        <fullName evidence="5">AraC family transcriptional regulator</fullName>
    </submittedName>
</protein>
<dbReference type="KEGG" id="trb:HB776_03445"/>
<dbReference type="SUPFAM" id="SSF46689">
    <property type="entry name" value="Homeodomain-like"/>
    <property type="match status" value="1"/>
</dbReference>
<gene>
    <name evidence="5" type="ORF">HB776_03445</name>
</gene>
<dbReference type="PANTHER" id="PTHR43280">
    <property type="entry name" value="ARAC-FAMILY TRANSCRIPTIONAL REGULATOR"/>
    <property type="match status" value="1"/>
</dbReference>
<feature type="domain" description="HTH araC/xylS-type" evidence="4">
    <location>
        <begin position="221"/>
        <end position="321"/>
    </location>
</feature>
<sequence>MHQASFVSDGFDPELLDHQKFALWCENMEALTCCVDITRAEDRPFSAFVHWADYSNVRVTRFGGTFSRIRRSRTAISRGPDDDFCLMFHRGEGTLVVDQVGRETALSSDRAFIGTNGRPADLRSDADFSSTTLTVSRERLLPLIGNVDDLLIEPLDERRAAVAHLRRYIEISVDLLRDPHDAQLDSHISTTLLDLTALALGARGDAAQLASVRGLRASRTQEIIAEIDRHFADPGFSVGQVARRLDLSPRYLQDLLQDTGSSFTERLLECRLQHAMRLLTSEQGDRLKISEIALASGFNEISYFNQRFRRRFGETPTQCRR</sequence>
<keyword evidence="2" id="KW-0238">DNA-binding</keyword>
<evidence type="ECO:0000256" key="2">
    <source>
        <dbReference type="ARBA" id="ARBA00023125"/>
    </source>
</evidence>
<evidence type="ECO:0000256" key="1">
    <source>
        <dbReference type="ARBA" id="ARBA00023015"/>
    </source>
</evidence>
<keyword evidence="3" id="KW-0804">Transcription</keyword>
<dbReference type="EMBL" id="CP050292">
    <property type="protein sequence ID" value="QND70402.1"/>
    <property type="molecule type" value="Genomic_DNA"/>
</dbReference>
<keyword evidence="1" id="KW-0805">Transcription regulation</keyword>
<dbReference type="InterPro" id="IPR035418">
    <property type="entry name" value="AraC-bd_2"/>
</dbReference>
<dbReference type="Proteomes" id="UP000515291">
    <property type="component" value="Chromosome"/>
</dbReference>
<dbReference type="InterPro" id="IPR018062">
    <property type="entry name" value="HTH_AraC-typ_CS"/>
</dbReference>
<evidence type="ECO:0000313" key="5">
    <source>
        <dbReference type="EMBL" id="QND70402.1"/>
    </source>
</evidence>
<dbReference type="Pfam" id="PF14525">
    <property type="entry name" value="AraC_binding_2"/>
    <property type="match status" value="1"/>
</dbReference>
<dbReference type="GO" id="GO:0043565">
    <property type="term" value="F:sequence-specific DNA binding"/>
    <property type="evidence" value="ECO:0007669"/>
    <property type="project" value="InterPro"/>
</dbReference>
<dbReference type="InterPro" id="IPR020449">
    <property type="entry name" value="Tscrpt_reg_AraC-type_HTH"/>
</dbReference>
<dbReference type="PROSITE" id="PS00041">
    <property type="entry name" value="HTH_ARAC_FAMILY_1"/>
    <property type="match status" value="1"/>
</dbReference>
<proteinExistence type="predicted"/>
<dbReference type="PRINTS" id="PR00032">
    <property type="entry name" value="HTHARAC"/>
</dbReference>
<dbReference type="AlphaFoldDB" id="A0A7G6TUH0"/>
<dbReference type="InterPro" id="IPR009057">
    <property type="entry name" value="Homeodomain-like_sf"/>
</dbReference>
<dbReference type="Pfam" id="PF12833">
    <property type="entry name" value="HTH_18"/>
    <property type="match status" value="1"/>
</dbReference>
<accession>A0A7G6TUH0</accession>
<dbReference type="GO" id="GO:0003700">
    <property type="term" value="F:DNA-binding transcription factor activity"/>
    <property type="evidence" value="ECO:0007669"/>
    <property type="project" value="InterPro"/>
</dbReference>
<evidence type="ECO:0000259" key="4">
    <source>
        <dbReference type="PROSITE" id="PS01124"/>
    </source>
</evidence>
<dbReference type="PANTHER" id="PTHR43280:SF2">
    <property type="entry name" value="HTH-TYPE TRANSCRIPTIONAL REGULATOR EXSA"/>
    <property type="match status" value="1"/>
</dbReference>
<dbReference type="Gene3D" id="1.10.10.60">
    <property type="entry name" value="Homeodomain-like"/>
    <property type="match status" value="1"/>
</dbReference>
<organism evidence="5 6">
    <name type="scientific">Tardiphaga robiniae</name>
    <dbReference type="NCBI Taxonomy" id="943830"/>
    <lineage>
        <taxon>Bacteria</taxon>
        <taxon>Pseudomonadati</taxon>
        <taxon>Pseudomonadota</taxon>
        <taxon>Alphaproteobacteria</taxon>
        <taxon>Hyphomicrobiales</taxon>
        <taxon>Nitrobacteraceae</taxon>
        <taxon>Tardiphaga</taxon>
    </lineage>
</organism>